<reference evidence="1 3" key="2">
    <citation type="journal article" date="2013" name="Nature">
        <title>Insights into bilaterian evolution from three spiralian genomes.</title>
        <authorList>
            <person name="Simakov O."/>
            <person name="Marletaz F."/>
            <person name="Cho S.J."/>
            <person name="Edsinger-Gonzales E."/>
            <person name="Havlak P."/>
            <person name="Hellsten U."/>
            <person name="Kuo D.H."/>
            <person name="Larsson T."/>
            <person name="Lv J."/>
            <person name="Arendt D."/>
            <person name="Savage R."/>
            <person name="Osoegawa K."/>
            <person name="de Jong P."/>
            <person name="Grimwood J."/>
            <person name="Chapman J.A."/>
            <person name="Shapiro H."/>
            <person name="Aerts A."/>
            <person name="Otillar R.P."/>
            <person name="Terry A.Y."/>
            <person name="Boore J.L."/>
            <person name="Grigoriev I.V."/>
            <person name="Lindberg D.R."/>
            <person name="Seaver E.C."/>
            <person name="Weisblat D.A."/>
            <person name="Putnam N.H."/>
            <person name="Rokhsar D.S."/>
        </authorList>
    </citation>
    <scope>NUCLEOTIDE SEQUENCE</scope>
</reference>
<dbReference type="EnsemblMetazoa" id="HelroT162086">
    <property type="protein sequence ID" value="HelroP162086"/>
    <property type="gene ID" value="HelroG162086"/>
</dbReference>
<dbReference type="HOGENOM" id="CLU_2123731_0_0_1"/>
<dbReference type="GeneID" id="20199436"/>
<name>T1ES86_HELRO</name>
<dbReference type="CTD" id="20199436"/>
<dbReference type="AlphaFoldDB" id="T1ES86"/>
<dbReference type="InParanoid" id="T1ES86"/>
<protein>
    <submittedName>
        <fullName evidence="1 2">Uncharacterized protein</fullName>
    </submittedName>
</protein>
<dbReference type="KEGG" id="hro:HELRODRAFT_162086"/>
<reference evidence="2" key="3">
    <citation type="submission" date="2015-06" db="UniProtKB">
        <authorList>
            <consortium name="EnsemblMetazoa"/>
        </authorList>
    </citation>
    <scope>IDENTIFICATION</scope>
</reference>
<dbReference type="RefSeq" id="XP_009022649.1">
    <property type="nucleotide sequence ID" value="XM_009024401.1"/>
</dbReference>
<dbReference type="EMBL" id="KB097143">
    <property type="protein sequence ID" value="ESN98648.1"/>
    <property type="molecule type" value="Genomic_DNA"/>
</dbReference>
<sequence length="114" mass="13633">MVKKSFAMTWTSVNDRAKEEENDIIKNDLLQSEKMLQRRGRQMSNQAEKQKLSCWWPDYQPLFRFGIPFISYAGFHFTFCELIQIEAYVFVEATWGDKNKTIGYQIIDHNYSYK</sequence>
<dbReference type="Proteomes" id="UP000015101">
    <property type="component" value="Unassembled WGS sequence"/>
</dbReference>
<accession>T1ES86</accession>
<evidence type="ECO:0000313" key="2">
    <source>
        <dbReference type="EnsemblMetazoa" id="HelroP162086"/>
    </source>
</evidence>
<gene>
    <name evidence="2" type="primary">20199436</name>
    <name evidence="1" type="ORF">HELRODRAFT_162086</name>
</gene>
<keyword evidence="3" id="KW-1185">Reference proteome</keyword>
<organism evidence="2 3">
    <name type="scientific">Helobdella robusta</name>
    <name type="common">Californian leech</name>
    <dbReference type="NCBI Taxonomy" id="6412"/>
    <lineage>
        <taxon>Eukaryota</taxon>
        <taxon>Metazoa</taxon>
        <taxon>Spiralia</taxon>
        <taxon>Lophotrochozoa</taxon>
        <taxon>Annelida</taxon>
        <taxon>Clitellata</taxon>
        <taxon>Hirudinea</taxon>
        <taxon>Rhynchobdellida</taxon>
        <taxon>Glossiphoniidae</taxon>
        <taxon>Helobdella</taxon>
    </lineage>
</organism>
<proteinExistence type="predicted"/>
<evidence type="ECO:0000313" key="1">
    <source>
        <dbReference type="EMBL" id="ESN98648.1"/>
    </source>
</evidence>
<reference evidence="3" key="1">
    <citation type="submission" date="2012-12" db="EMBL/GenBank/DDBJ databases">
        <authorList>
            <person name="Hellsten U."/>
            <person name="Grimwood J."/>
            <person name="Chapman J.A."/>
            <person name="Shapiro H."/>
            <person name="Aerts A."/>
            <person name="Otillar R.P."/>
            <person name="Terry A.Y."/>
            <person name="Boore J.L."/>
            <person name="Simakov O."/>
            <person name="Marletaz F."/>
            <person name="Cho S.-J."/>
            <person name="Edsinger-Gonzales E."/>
            <person name="Havlak P."/>
            <person name="Kuo D.-H."/>
            <person name="Larsson T."/>
            <person name="Lv J."/>
            <person name="Arendt D."/>
            <person name="Savage R."/>
            <person name="Osoegawa K."/>
            <person name="de Jong P."/>
            <person name="Lindberg D.R."/>
            <person name="Seaver E.C."/>
            <person name="Weisblat D.A."/>
            <person name="Putnam N.H."/>
            <person name="Grigoriev I.V."/>
            <person name="Rokhsar D.S."/>
        </authorList>
    </citation>
    <scope>NUCLEOTIDE SEQUENCE</scope>
</reference>
<dbReference type="EMBL" id="AMQM01001025">
    <property type="status" value="NOT_ANNOTATED_CDS"/>
    <property type="molecule type" value="Genomic_DNA"/>
</dbReference>
<evidence type="ECO:0000313" key="3">
    <source>
        <dbReference type="Proteomes" id="UP000015101"/>
    </source>
</evidence>